<dbReference type="InterPro" id="IPR013762">
    <property type="entry name" value="Integrase-like_cat_sf"/>
</dbReference>
<dbReference type="Gene3D" id="1.10.150.130">
    <property type="match status" value="1"/>
</dbReference>
<comment type="similarity">
    <text evidence="1">Belongs to the 'phage' integrase family.</text>
</comment>
<dbReference type="PANTHER" id="PTHR30349:SF64">
    <property type="entry name" value="PROPHAGE INTEGRASE INTD-RELATED"/>
    <property type="match status" value="1"/>
</dbReference>
<comment type="caution">
    <text evidence="8">The sequence shown here is derived from an EMBL/GenBank/DDBJ whole genome shotgun (WGS) entry which is preliminary data.</text>
</comment>
<dbReference type="InterPro" id="IPR002104">
    <property type="entry name" value="Integrase_catalytic"/>
</dbReference>
<dbReference type="PROSITE" id="PS51898">
    <property type="entry name" value="TYR_RECOMBINASE"/>
    <property type="match status" value="1"/>
</dbReference>
<evidence type="ECO:0000313" key="9">
    <source>
        <dbReference type="Proteomes" id="UP000053690"/>
    </source>
</evidence>
<protein>
    <recommendedName>
        <fullName evidence="10">Tyr recombinase domain-containing protein</fullName>
    </recommendedName>
</protein>
<dbReference type="InterPro" id="IPR044068">
    <property type="entry name" value="CB"/>
</dbReference>
<keyword evidence="9" id="KW-1185">Reference proteome</keyword>
<evidence type="ECO:0000259" key="6">
    <source>
        <dbReference type="PROSITE" id="PS51898"/>
    </source>
</evidence>
<organism evidence="8 9">
    <name type="scientific">Ruegeria profundi</name>
    <dbReference type="NCBI Taxonomy" id="1685378"/>
    <lineage>
        <taxon>Bacteria</taxon>
        <taxon>Pseudomonadati</taxon>
        <taxon>Pseudomonadota</taxon>
        <taxon>Alphaproteobacteria</taxon>
        <taxon>Rhodobacterales</taxon>
        <taxon>Roseobacteraceae</taxon>
        <taxon>Ruegeria</taxon>
    </lineage>
</organism>
<evidence type="ECO:0000256" key="1">
    <source>
        <dbReference type="ARBA" id="ARBA00008857"/>
    </source>
</evidence>
<dbReference type="AlphaFoldDB" id="A0A0X3TW67"/>
<feature type="domain" description="Core-binding (CB)" evidence="7">
    <location>
        <begin position="89"/>
        <end position="176"/>
    </location>
</feature>
<keyword evidence="2" id="KW-0229">DNA integration</keyword>
<keyword evidence="4" id="KW-0233">DNA recombination</keyword>
<dbReference type="GO" id="GO:0006310">
    <property type="term" value="P:DNA recombination"/>
    <property type="evidence" value="ECO:0007669"/>
    <property type="project" value="UniProtKB-KW"/>
</dbReference>
<dbReference type="GO" id="GO:0015074">
    <property type="term" value="P:DNA integration"/>
    <property type="evidence" value="ECO:0007669"/>
    <property type="project" value="UniProtKB-KW"/>
</dbReference>
<proteinExistence type="inferred from homology"/>
<keyword evidence="3 5" id="KW-0238">DNA-binding</keyword>
<dbReference type="PANTHER" id="PTHR30349">
    <property type="entry name" value="PHAGE INTEGRASE-RELATED"/>
    <property type="match status" value="1"/>
</dbReference>
<gene>
    <name evidence="8" type="ORF">AVO44_07170</name>
</gene>
<name>A0A0X3TW67_9RHOB</name>
<feature type="domain" description="Tyr recombinase" evidence="6">
    <location>
        <begin position="208"/>
        <end position="411"/>
    </location>
</feature>
<dbReference type="Pfam" id="PF00589">
    <property type="entry name" value="Phage_integrase"/>
    <property type="match status" value="1"/>
</dbReference>
<sequence>MEPFEMDVRVPKGLFKRGKGYAVRVAVPNEYQAIIGKKEIVRGLGTQDLAEALVRRKEVLSEILASIGGGSIPEPVIKQVERHTPQEGTTVRDTGHRWLAESDGIKASTKARYRQHLEGFEAFAGNIEVTQINRTLALAFMDHLKRTPSERTGEPLSARSLQSYQCCLASYWRVLDHWGLVDPDVRNPFSSLLRRVAGQKKKADPREKKLRPVTREEAESLLSYIADNDGLKYQFEMFVTVRLLWVTGCRLNEICGRYLSDIEDKGDHIRINIPEAKTEAGKRTVMIVGDDDCALLREAIKRAGIVEPSCPENVGRLFPRIALGGYDKQPSHYLGKALEKARKKLDGDHSKWDMHSFRRTAVSALVNAGVAKEARNLAVGHSNKDDIGVSVYAKRAELDGVIKATFEALYDELGGSLVSEKVPSEKLNSH</sequence>
<dbReference type="Gene3D" id="1.10.443.10">
    <property type="entry name" value="Intergrase catalytic core"/>
    <property type="match status" value="1"/>
</dbReference>
<evidence type="ECO:0000313" key="8">
    <source>
        <dbReference type="EMBL" id="KUJ79945.1"/>
    </source>
</evidence>
<reference evidence="9" key="1">
    <citation type="submission" date="2015-12" db="EMBL/GenBank/DDBJ databases">
        <authorList>
            <person name="Zhang G."/>
            <person name="Stingl U."/>
        </authorList>
    </citation>
    <scope>NUCLEOTIDE SEQUENCE [LARGE SCALE GENOMIC DNA]</scope>
    <source>
        <strain evidence="9">ZGT108</strain>
    </source>
</reference>
<evidence type="ECO:0000256" key="2">
    <source>
        <dbReference type="ARBA" id="ARBA00022908"/>
    </source>
</evidence>
<dbReference type="InterPro" id="IPR011010">
    <property type="entry name" value="DNA_brk_join_enz"/>
</dbReference>
<evidence type="ECO:0000256" key="4">
    <source>
        <dbReference type="ARBA" id="ARBA00023172"/>
    </source>
</evidence>
<dbReference type="PROSITE" id="PS51900">
    <property type="entry name" value="CB"/>
    <property type="match status" value="1"/>
</dbReference>
<dbReference type="InterPro" id="IPR046668">
    <property type="entry name" value="DUF6538"/>
</dbReference>
<evidence type="ECO:0000256" key="5">
    <source>
        <dbReference type="PROSITE-ProRule" id="PRU01248"/>
    </source>
</evidence>
<dbReference type="EMBL" id="LQBP01000003">
    <property type="protein sequence ID" value="KUJ79945.1"/>
    <property type="molecule type" value="Genomic_DNA"/>
</dbReference>
<accession>A0A0X3TW67</accession>
<evidence type="ECO:0000256" key="3">
    <source>
        <dbReference type="ARBA" id="ARBA00023125"/>
    </source>
</evidence>
<dbReference type="GO" id="GO:0003677">
    <property type="term" value="F:DNA binding"/>
    <property type="evidence" value="ECO:0007669"/>
    <property type="project" value="UniProtKB-UniRule"/>
</dbReference>
<dbReference type="InterPro" id="IPR010998">
    <property type="entry name" value="Integrase_recombinase_N"/>
</dbReference>
<dbReference type="STRING" id="1685378.AVO44_07170"/>
<dbReference type="Pfam" id="PF20172">
    <property type="entry name" value="DUF6538"/>
    <property type="match status" value="1"/>
</dbReference>
<dbReference type="InterPro" id="IPR050090">
    <property type="entry name" value="Tyrosine_recombinase_XerCD"/>
</dbReference>
<evidence type="ECO:0008006" key="10">
    <source>
        <dbReference type="Google" id="ProtNLM"/>
    </source>
</evidence>
<evidence type="ECO:0000259" key="7">
    <source>
        <dbReference type="PROSITE" id="PS51900"/>
    </source>
</evidence>
<dbReference type="SUPFAM" id="SSF56349">
    <property type="entry name" value="DNA breaking-rejoining enzymes"/>
    <property type="match status" value="1"/>
</dbReference>
<dbReference type="Proteomes" id="UP000053690">
    <property type="component" value="Unassembled WGS sequence"/>
</dbReference>